<comment type="cofactor">
    <cofactor evidence="1">
        <name>pyridoxal 5'-phosphate</name>
        <dbReference type="ChEBI" id="CHEBI:597326"/>
    </cofactor>
</comment>
<keyword evidence="4 8" id="KW-0032">Aminotransferase</keyword>
<comment type="similarity">
    <text evidence="2">Belongs to the class-I pyridoxal-phosphate-dependent aminotransferase family.</text>
</comment>
<dbReference type="Gene3D" id="3.40.640.10">
    <property type="entry name" value="Type I PLP-dependent aspartate aminotransferase-like (Major domain)"/>
    <property type="match status" value="1"/>
</dbReference>
<evidence type="ECO:0000256" key="3">
    <source>
        <dbReference type="ARBA" id="ARBA00011738"/>
    </source>
</evidence>
<dbReference type="Gene3D" id="3.90.1150.10">
    <property type="entry name" value="Aspartate Aminotransferase, domain 1"/>
    <property type="match status" value="1"/>
</dbReference>
<evidence type="ECO:0000256" key="4">
    <source>
        <dbReference type="ARBA" id="ARBA00022576"/>
    </source>
</evidence>
<name>A0A7C3J577_UNCW3</name>
<dbReference type="Pfam" id="PF00155">
    <property type="entry name" value="Aminotran_1_2"/>
    <property type="match status" value="1"/>
</dbReference>
<dbReference type="GO" id="GO:0008483">
    <property type="term" value="F:transaminase activity"/>
    <property type="evidence" value="ECO:0007669"/>
    <property type="project" value="UniProtKB-KW"/>
</dbReference>
<dbReference type="EMBL" id="DSTT01000001">
    <property type="protein sequence ID" value="HFK23071.1"/>
    <property type="molecule type" value="Genomic_DNA"/>
</dbReference>
<dbReference type="CDD" id="cd00609">
    <property type="entry name" value="AAT_like"/>
    <property type="match status" value="1"/>
</dbReference>
<dbReference type="AlphaFoldDB" id="A0A7C3J577"/>
<keyword evidence="5 8" id="KW-0808">Transferase</keyword>
<sequence length="404" mass="45820">MIKYEELFSDNIKSMKRSVIRELLKLTQKEGIISFAGGLPSTESFPVEDLKKITQEVYDKYGAKALQYGSTEGLPMLLSELIKLMKDSDNVSVTEENISITIASQQGLDLVGKIFLNPNDTCIVESPTYVGAISAFNSYRSKMVDVELDDEGIKTDLLDKTIKDLKKNNIKPKFIYVIPDFHNPAGVTMSLKRRKELLEIATRENIMIIEDSPYRMIRYRGENIPSLLSLDKNNLVIALFTFSKIFVPGFRLGWAVAPKDIIDKFIVAKQATDLCTPPFNQFIAALFLNKGLLKKTVERTISIYKEKNELMLESLDKYMPKDKGIRWTKPDGGLFLWVSLPEGYDCDEMFKLALDKNVAYVVGSAFYAGGEKHNSFRVNFSYPTKEEIVEGVKRLSEVISEYVK</sequence>
<comment type="subunit">
    <text evidence="3">Homodimer.</text>
</comment>
<evidence type="ECO:0000256" key="5">
    <source>
        <dbReference type="ARBA" id="ARBA00022679"/>
    </source>
</evidence>
<evidence type="ECO:0000256" key="6">
    <source>
        <dbReference type="ARBA" id="ARBA00022898"/>
    </source>
</evidence>
<dbReference type="GO" id="GO:1901605">
    <property type="term" value="P:alpha-amino acid metabolic process"/>
    <property type="evidence" value="ECO:0007669"/>
    <property type="project" value="TreeGrafter"/>
</dbReference>
<reference evidence="8" key="1">
    <citation type="journal article" date="2020" name="mSystems">
        <title>Genome- and Community-Level Interaction Insights into Carbon Utilization and Element Cycling Functions of Hydrothermarchaeota in Hydrothermal Sediment.</title>
        <authorList>
            <person name="Zhou Z."/>
            <person name="Liu Y."/>
            <person name="Xu W."/>
            <person name="Pan J."/>
            <person name="Luo Z.H."/>
            <person name="Li M."/>
        </authorList>
    </citation>
    <scope>NUCLEOTIDE SEQUENCE [LARGE SCALE GENOMIC DNA]</scope>
    <source>
        <strain evidence="8">SpSt-464</strain>
    </source>
</reference>
<dbReference type="PANTHER" id="PTHR42790">
    <property type="entry name" value="AMINOTRANSFERASE"/>
    <property type="match status" value="1"/>
</dbReference>
<keyword evidence="6" id="KW-0663">Pyridoxal phosphate</keyword>
<protein>
    <submittedName>
        <fullName evidence="8">PLP-dependent aminotransferase family protein</fullName>
    </submittedName>
</protein>
<gene>
    <name evidence="8" type="ORF">ENS15_00240</name>
</gene>
<dbReference type="GO" id="GO:0030170">
    <property type="term" value="F:pyridoxal phosphate binding"/>
    <property type="evidence" value="ECO:0007669"/>
    <property type="project" value="InterPro"/>
</dbReference>
<comment type="caution">
    <text evidence="8">The sequence shown here is derived from an EMBL/GenBank/DDBJ whole genome shotgun (WGS) entry which is preliminary data.</text>
</comment>
<dbReference type="PANTHER" id="PTHR42790:SF19">
    <property type="entry name" value="KYNURENINE_ALPHA-AMINOADIPATE AMINOTRANSFERASE, MITOCHONDRIAL"/>
    <property type="match status" value="1"/>
</dbReference>
<dbReference type="InterPro" id="IPR015424">
    <property type="entry name" value="PyrdxlP-dep_Trfase"/>
</dbReference>
<accession>A0A7C3J577</accession>
<dbReference type="InterPro" id="IPR015421">
    <property type="entry name" value="PyrdxlP-dep_Trfase_major"/>
</dbReference>
<proteinExistence type="inferred from homology"/>
<dbReference type="FunFam" id="3.40.640.10:FF:000053">
    <property type="entry name" value="Aminotransferase, class I"/>
    <property type="match status" value="1"/>
</dbReference>
<dbReference type="InterPro" id="IPR050859">
    <property type="entry name" value="Class-I_PLP-dep_aminotransf"/>
</dbReference>
<organism evidence="8">
    <name type="scientific">candidate division WOR-3 bacterium</name>
    <dbReference type="NCBI Taxonomy" id="2052148"/>
    <lineage>
        <taxon>Bacteria</taxon>
        <taxon>Bacteria division WOR-3</taxon>
    </lineage>
</organism>
<dbReference type="SUPFAM" id="SSF53383">
    <property type="entry name" value="PLP-dependent transferases"/>
    <property type="match status" value="1"/>
</dbReference>
<dbReference type="InterPro" id="IPR015422">
    <property type="entry name" value="PyrdxlP-dep_Trfase_small"/>
</dbReference>
<evidence type="ECO:0000256" key="2">
    <source>
        <dbReference type="ARBA" id="ARBA00007441"/>
    </source>
</evidence>
<dbReference type="InterPro" id="IPR004839">
    <property type="entry name" value="Aminotransferase_I/II_large"/>
</dbReference>
<feature type="domain" description="Aminotransferase class I/classII large" evidence="7">
    <location>
        <begin position="39"/>
        <end position="395"/>
    </location>
</feature>
<evidence type="ECO:0000256" key="1">
    <source>
        <dbReference type="ARBA" id="ARBA00001933"/>
    </source>
</evidence>
<evidence type="ECO:0000259" key="7">
    <source>
        <dbReference type="Pfam" id="PF00155"/>
    </source>
</evidence>
<evidence type="ECO:0000313" key="8">
    <source>
        <dbReference type="EMBL" id="HFK23071.1"/>
    </source>
</evidence>